<evidence type="ECO:0000256" key="3">
    <source>
        <dbReference type="ARBA" id="ARBA00022741"/>
    </source>
</evidence>
<evidence type="ECO:0000313" key="6">
    <source>
        <dbReference type="EMBL" id="USQ86902.1"/>
    </source>
</evidence>
<dbReference type="InterPro" id="IPR017871">
    <property type="entry name" value="ABC_transporter-like_CS"/>
</dbReference>
<comment type="similarity">
    <text evidence="1">Belongs to the ABC transporter superfamily.</text>
</comment>
<dbReference type="InterPro" id="IPR003593">
    <property type="entry name" value="AAA+_ATPase"/>
</dbReference>
<protein>
    <submittedName>
        <fullName evidence="6">ATP-binding cassette domain-containing protein</fullName>
    </submittedName>
</protein>
<dbReference type="SMART" id="SM00382">
    <property type="entry name" value="AAA"/>
    <property type="match status" value="1"/>
</dbReference>
<dbReference type="InterPro" id="IPR050319">
    <property type="entry name" value="ABC_transp_ATP-bind"/>
</dbReference>
<keyword evidence="7" id="KW-1185">Reference proteome</keyword>
<feature type="domain" description="ABC transporter" evidence="5">
    <location>
        <begin position="5"/>
        <end position="249"/>
    </location>
</feature>
<dbReference type="GO" id="GO:0005524">
    <property type="term" value="F:ATP binding"/>
    <property type="evidence" value="ECO:0007669"/>
    <property type="project" value="UniProtKB-KW"/>
</dbReference>
<accession>A0ABY4ZD08</accession>
<proteinExistence type="inferred from homology"/>
<dbReference type="Gene3D" id="3.40.50.300">
    <property type="entry name" value="P-loop containing nucleotide triphosphate hydrolases"/>
    <property type="match status" value="1"/>
</dbReference>
<evidence type="ECO:0000259" key="5">
    <source>
        <dbReference type="PROSITE" id="PS50893"/>
    </source>
</evidence>
<organism evidence="6 7">
    <name type="scientific">Streptomyces phaeoluteigriseus</name>
    <dbReference type="NCBI Taxonomy" id="114686"/>
    <lineage>
        <taxon>Bacteria</taxon>
        <taxon>Bacillati</taxon>
        <taxon>Actinomycetota</taxon>
        <taxon>Actinomycetes</taxon>
        <taxon>Kitasatosporales</taxon>
        <taxon>Streptomycetaceae</taxon>
        <taxon>Streptomyces</taxon>
        <taxon>Streptomyces aurantiacus group</taxon>
    </lineage>
</organism>
<dbReference type="Pfam" id="PF08352">
    <property type="entry name" value="oligo_HPY"/>
    <property type="match status" value="1"/>
</dbReference>
<gene>
    <name evidence="6" type="ORF">NFX46_26255</name>
</gene>
<evidence type="ECO:0000256" key="1">
    <source>
        <dbReference type="ARBA" id="ARBA00005417"/>
    </source>
</evidence>
<keyword evidence="3" id="KW-0547">Nucleotide-binding</keyword>
<evidence type="ECO:0000256" key="2">
    <source>
        <dbReference type="ARBA" id="ARBA00022448"/>
    </source>
</evidence>
<reference evidence="6" key="1">
    <citation type="submission" date="2022-06" db="EMBL/GenBank/DDBJ databases">
        <title>Complete genome sequence of soil microorganisms Streptomyces sp. Qhu-M197 isolated from Alpine meadows habitats on the Tibetan Plateau.</title>
        <authorList>
            <person name="Zhang B."/>
            <person name="Xiang X."/>
            <person name="Fan J."/>
        </authorList>
    </citation>
    <scope>NUCLEOTIDE SEQUENCE</scope>
    <source>
        <strain evidence="6">Qhu-M197</strain>
    </source>
</reference>
<dbReference type="PANTHER" id="PTHR43776">
    <property type="entry name" value="TRANSPORT ATP-BINDING PROTEIN"/>
    <property type="match status" value="1"/>
</dbReference>
<dbReference type="InterPro" id="IPR013563">
    <property type="entry name" value="Oligopep_ABC_C"/>
</dbReference>
<dbReference type="Proteomes" id="UP001056374">
    <property type="component" value="Chromosome"/>
</dbReference>
<dbReference type="InterPro" id="IPR003439">
    <property type="entry name" value="ABC_transporter-like_ATP-bd"/>
</dbReference>
<dbReference type="NCBIfam" id="TIGR01727">
    <property type="entry name" value="oligo_HPY"/>
    <property type="match status" value="1"/>
</dbReference>
<dbReference type="CDD" id="cd03257">
    <property type="entry name" value="ABC_NikE_OppD_transporters"/>
    <property type="match status" value="1"/>
</dbReference>
<keyword evidence="4 6" id="KW-0067">ATP-binding</keyword>
<keyword evidence="2" id="KW-0813">Transport</keyword>
<dbReference type="Pfam" id="PF00005">
    <property type="entry name" value="ABC_tran"/>
    <property type="match status" value="1"/>
</dbReference>
<dbReference type="PANTHER" id="PTHR43776:SF7">
    <property type="entry name" value="D,D-DIPEPTIDE TRANSPORT ATP-BINDING PROTEIN DDPF-RELATED"/>
    <property type="match status" value="1"/>
</dbReference>
<dbReference type="RefSeq" id="WP_252552659.1">
    <property type="nucleotide sequence ID" value="NZ_CP099468.1"/>
</dbReference>
<dbReference type="PROSITE" id="PS50893">
    <property type="entry name" value="ABC_TRANSPORTER_2"/>
    <property type="match status" value="1"/>
</dbReference>
<dbReference type="SUPFAM" id="SSF52540">
    <property type="entry name" value="P-loop containing nucleoside triphosphate hydrolases"/>
    <property type="match status" value="1"/>
</dbReference>
<sequence>MSAEVLVDQLTVRHRGPRGGRVTAVDGVTLRLAAGSTTGLVGESGCGKSTLAGAVVGLWPAAGGRVLLDGREVRVRTLRDRRWLAGRVQLVLQDPDTALNPRMTVERTLAEAATALVRLDRPRREHRVAELLDLVGLPSTTAARLPGELSGGQRQRIALARALAVRPRVLVADEVTSALDATTQAAVLDTLCELRQHLGLTVLFISHSLPAVRRVADRVAVMHLGRIVESAPAEAFFRSPGHPYTRRLLASLPAMTGALLPRPRIPVPPPAVHLDPLDVAAPPPGCRFHPHCPRGPRHHPERTVCAERAPLSPTTAIPTTTGHEVACHFPDDDAPGDTARTPG</sequence>
<dbReference type="PROSITE" id="PS00211">
    <property type="entry name" value="ABC_TRANSPORTER_1"/>
    <property type="match status" value="1"/>
</dbReference>
<dbReference type="InterPro" id="IPR027417">
    <property type="entry name" value="P-loop_NTPase"/>
</dbReference>
<evidence type="ECO:0000256" key="4">
    <source>
        <dbReference type="ARBA" id="ARBA00022840"/>
    </source>
</evidence>
<evidence type="ECO:0000313" key="7">
    <source>
        <dbReference type="Proteomes" id="UP001056374"/>
    </source>
</evidence>
<name>A0ABY4ZD08_9ACTN</name>
<dbReference type="EMBL" id="CP099468">
    <property type="protein sequence ID" value="USQ86902.1"/>
    <property type="molecule type" value="Genomic_DNA"/>
</dbReference>